<keyword evidence="2" id="KW-1133">Transmembrane helix</keyword>
<name>A0AA40PPM3_9CHLA</name>
<feature type="transmembrane region" description="Helical" evidence="2">
    <location>
        <begin position="839"/>
        <end position="863"/>
    </location>
</feature>
<evidence type="ECO:0000256" key="2">
    <source>
        <dbReference type="SAM" id="Phobius"/>
    </source>
</evidence>
<evidence type="ECO:0000313" key="3">
    <source>
        <dbReference type="EMBL" id="KTF28415.1"/>
    </source>
</evidence>
<sequence>MSSGISASFPWISEAPSLDREITGPRSPLTTHRQLIEALNDELERMDATEVRQLRLYKVALVIVTIIGMAVAFALPLSMLFGIPLWIPIVTGIGVGLITSIVGSKLRNRCNAIRLKYRALQVYRQQLLSQYPSLVQSTLYKYNIELPKKKLSFKETLQQGLGKLKAVFDGGAQLDSVLNFAGDLPKRHQTSMLVGLDSGPSMAEWGKYINGVKAAKVEIMNGGAGNDAIEAVKQSSLLAAGVDPQALPPGSYIDLARNILGICGYATQVGVEARRSLDRMQRRFLRSETLVALHPISATTKQFMEKGIPLLDFAANTFKKISSLLASLYSSQCLSDFEALGNLFELFIGGDKRLVQRIQDLCHKLGTHDACNEARLGLLLGISRATALMSQDDALSNSNNKLVLKGLLERLREECKKIRLKAGCSSSDSPSVVIEKAEKALVLALINLGDVGSFLDKARGAVQFGKGACYDVEAVLRKHPESQFVALKCNLERIEKRVLEDSWGAVSNKPFEEVLQEKQNALHSIALIRKSLSFLEGKYTKLQESRLSKVLLQDFSSLFSEFETQMFKVKTFDKGTESTVGFLKDCEKYLKKQSKKIASEALSSEELKKLFEEYRVLLEELAILNSSVHSLNEIVCNEGVSGGSLLLSALTTREKTLDARRKQREREFKAKSQALRSIQHEMQGKDLSTLIQEGIQGLNAIISGMESFNGVLRNTADLQTGNILSSASSLFSAIHEHSSRKFLNLQESLQAASLGEKGKNSATPFVVSGKTNLETEEGFAEGLSREYRSYVTIRHESLEKFLRGVKETINKWIFSEALVNGILSLVAMALGIAFVSTQIVWIMVALGVLTVCMRLVPMAMGYFMEKKFFDARVIETVQKLIPATKILPSEFENENLDHLIALQDSLGLEGFEQAWAREVIRDLDGSPGRKTKTFQNVLKELRKDADMLNTRMKKAFPKENVSSKVASLTRDRKETLQAESFLDEDVIEQELKLLEYQEEVRTNELLKLCTEQATWEREQNNSKTLEKHAESKQKDLQRISEKMTHFLTVRAILLAAIQKAAEKIPPAADADFSDQIQELNTLSRMICRDPKKRENAKRVFREKISEIVSAGNFSLLEAQLELGACSGTCQVRLRDDFEVKTRKALDGQNAEAILEGCQGILSVSGLEDLSPFLRFSSDVAGSGKALARKAKEQLEALQQEITNNDKPSSQDYARALTALSSYLKVQESLEGQAYAYSSSSEKYKQAAGLMEELYAAEQILKEGIDVSFSQQCNQSLKIARSIFQEQIKKGPHCNVQKELLEIVKSAGTSPSGQPEVDLPVCLDKLEDVPIEVLRLLCREVECQVNIDAKRAQEIQGICQSSSRVSQYVQVKEKSVGELLKEGSLNIIKLKEELKKLGERKQKLLQRRNEILSTKEEESPLLSLRYLFSSEDSK</sequence>
<feature type="coiled-coil region" evidence="1">
    <location>
        <begin position="1379"/>
        <end position="1406"/>
    </location>
</feature>
<feature type="transmembrane region" description="Helical" evidence="2">
    <location>
        <begin position="812"/>
        <end position="833"/>
    </location>
</feature>
<protein>
    <submittedName>
        <fullName evidence="3">Uncharacterized protein</fullName>
    </submittedName>
</protein>
<dbReference type="EMBL" id="LFRH01000005">
    <property type="protein sequence ID" value="KTF28415.1"/>
    <property type="molecule type" value="Genomic_DNA"/>
</dbReference>
<dbReference type="RefSeq" id="WP_058787658.1">
    <property type="nucleotide sequence ID" value="NZ_LFRH01000005.1"/>
</dbReference>
<keyword evidence="2" id="KW-0812">Transmembrane</keyword>
<keyword evidence="2" id="KW-0472">Membrane</keyword>
<comment type="caution">
    <text evidence="3">The sequence shown here is derived from an EMBL/GenBank/DDBJ whole genome shotgun (WGS) entry which is preliminary data.</text>
</comment>
<gene>
    <name evidence="3" type="ORF">cpL1_0857</name>
</gene>
<proteinExistence type="predicted"/>
<keyword evidence="1" id="KW-0175">Coiled coil</keyword>
<organism evidence="3 4">
    <name type="scientific">Chlamydia pecorum</name>
    <dbReference type="NCBI Taxonomy" id="85991"/>
    <lineage>
        <taxon>Bacteria</taxon>
        <taxon>Pseudomonadati</taxon>
        <taxon>Chlamydiota</taxon>
        <taxon>Chlamydiia</taxon>
        <taxon>Chlamydiales</taxon>
        <taxon>Chlamydiaceae</taxon>
        <taxon>Chlamydia/Chlamydophila group</taxon>
        <taxon>Chlamydia</taxon>
    </lineage>
</organism>
<evidence type="ECO:0000256" key="1">
    <source>
        <dbReference type="SAM" id="Coils"/>
    </source>
</evidence>
<feature type="transmembrane region" description="Helical" evidence="2">
    <location>
        <begin position="56"/>
        <end position="79"/>
    </location>
</feature>
<dbReference type="Proteomes" id="UP000054301">
    <property type="component" value="Unassembled WGS sequence"/>
</dbReference>
<accession>A0AA40PPM3</accession>
<reference evidence="3 4" key="1">
    <citation type="submission" date="2015-06" db="EMBL/GenBank/DDBJ databases">
        <title>More than comparative genomics: Whole genome sequencing reveals elusive C. pecorum plasmid and re-evaluates genetic differences and phylogenetic relationships between C. pecorum from pig, cattle, sheep and koala hosts.</title>
        <authorList>
            <person name="Jelocnik M."/>
            <person name="Bachmann N.L."/>
            <person name="Kaltenboeck B."/>
            <person name="Waugh C."/>
            <person name="Woolford L."/>
            <person name="Speight N."/>
            <person name="Gillett A."/>
            <person name="Higgins D."/>
            <person name="Flanagan C."/>
            <person name="Myers G."/>
            <person name="Timms P."/>
            <person name="Polkinghorne A."/>
        </authorList>
    </citation>
    <scope>NUCLEOTIDE SEQUENCE [LARGE SCALE GENOMIC DNA]</scope>
    <source>
        <strain evidence="3 4">L1</strain>
    </source>
</reference>
<evidence type="ECO:0000313" key="4">
    <source>
        <dbReference type="Proteomes" id="UP000054301"/>
    </source>
</evidence>